<dbReference type="Proteomes" id="UP001630127">
    <property type="component" value="Unassembled WGS sequence"/>
</dbReference>
<dbReference type="EMBL" id="JBJUIK010000011">
    <property type="protein sequence ID" value="KAL3514045.1"/>
    <property type="molecule type" value="Genomic_DNA"/>
</dbReference>
<evidence type="ECO:0000313" key="3">
    <source>
        <dbReference type="EMBL" id="KAL3514045.1"/>
    </source>
</evidence>
<accession>A0ABD2Z6T4</accession>
<comment type="caution">
    <text evidence="3">The sequence shown here is derived from an EMBL/GenBank/DDBJ whole genome shotgun (WGS) entry which is preliminary data.</text>
</comment>
<dbReference type="PANTHER" id="PTHR34145:SF68">
    <property type="entry name" value="FBD DOMAIN-CONTAINING PROTEIN"/>
    <property type="match status" value="1"/>
</dbReference>
<keyword evidence="4" id="KW-1185">Reference proteome</keyword>
<dbReference type="Pfam" id="PF23622">
    <property type="entry name" value="LRR_At1g61320_AtMIF1"/>
    <property type="match status" value="1"/>
</dbReference>
<feature type="domain" description="At1g61320/AtMIF1 LRR" evidence="2">
    <location>
        <begin position="120"/>
        <end position="442"/>
    </location>
</feature>
<reference evidence="3 4" key="1">
    <citation type="submission" date="2024-11" db="EMBL/GenBank/DDBJ databases">
        <title>A near-complete genome assembly of Cinchona calisaya.</title>
        <authorList>
            <person name="Lian D.C."/>
            <person name="Zhao X.W."/>
            <person name="Wei L."/>
        </authorList>
    </citation>
    <scope>NUCLEOTIDE SEQUENCE [LARGE SCALE GENOMIC DNA]</scope>
    <source>
        <tissue evidence="3">Nenye</tissue>
    </source>
</reference>
<dbReference type="PANTHER" id="PTHR34145">
    <property type="entry name" value="OS02G0105600 PROTEIN"/>
    <property type="match status" value="1"/>
</dbReference>
<dbReference type="AlphaFoldDB" id="A0ABD2Z6T4"/>
<name>A0ABD2Z6T4_9GENT</name>
<dbReference type="InterPro" id="IPR032675">
    <property type="entry name" value="LRR_dom_sf"/>
</dbReference>
<dbReference type="SUPFAM" id="SSF52047">
    <property type="entry name" value="RNI-like"/>
    <property type="match status" value="1"/>
</dbReference>
<dbReference type="InterPro" id="IPR001810">
    <property type="entry name" value="F-box_dom"/>
</dbReference>
<sequence length="479" mass="54795">MVKVKCQASNILGKSLELSSCIRHKNCPRLSPEDQINRELPPEDLISQLPEDILIFILSFLTFKEAVRTCVLSSQWMTLWTRSSRLDFDATNTLGKIHIDDRKGLRRERRKYVGWVNRVLQTHKCSTLDEFRVCFDLDKHYQDEIDGWLEYAFARSVKRLEISLPINGVLLGVRGPSNSYDFPHRLLNLGYGIHHNIPFDFKSLKDLYLKCVDVTGESIEWLLSRCPFLERLSVHCSRKLGKLVVSGPHLVLKYLEIKHCLKVESIKICNPNLVSLSISYPIEELVVTESPRLAEVDISWGYLNFPLYVFSQLSCSLSQLEVLMLRTHLPKNIAMLKCCPELSKLKELFIRVGAPDDGSLIELTSFLSSCPNLQKFALELYWLKPLNTNGDVEKATKCSLKHLKVIELSGYYGCSSEVEIIMFFLENAIALEKIIVDPLKPQNQLNLVDEELAARVQVEVEQQLKDLVPAHIELVILQS</sequence>
<dbReference type="SUPFAM" id="SSF81383">
    <property type="entry name" value="F-box domain"/>
    <property type="match status" value="1"/>
</dbReference>
<evidence type="ECO:0000259" key="1">
    <source>
        <dbReference type="Pfam" id="PF00646"/>
    </source>
</evidence>
<evidence type="ECO:0000313" key="4">
    <source>
        <dbReference type="Proteomes" id="UP001630127"/>
    </source>
</evidence>
<dbReference type="InterPro" id="IPR055357">
    <property type="entry name" value="LRR_At1g61320_AtMIF1"/>
</dbReference>
<dbReference type="CDD" id="cd22160">
    <property type="entry name" value="F-box_AtFBL13-like"/>
    <property type="match status" value="1"/>
</dbReference>
<dbReference type="InterPro" id="IPR053772">
    <property type="entry name" value="At1g61320/At1g61330-like"/>
</dbReference>
<dbReference type="Gene3D" id="1.20.1280.50">
    <property type="match status" value="1"/>
</dbReference>
<dbReference type="InterPro" id="IPR036047">
    <property type="entry name" value="F-box-like_dom_sf"/>
</dbReference>
<dbReference type="InterPro" id="IPR053781">
    <property type="entry name" value="F-box_AtFBL13-like"/>
</dbReference>
<evidence type="ECO:0000259" key="2">
    <source>
        <dbReference type="Pfam" id="PF23622"/>
    </source>
</evidence>
<dbReference type="Pfam" id="PF00646">
    <property type="entry name" value="F-box"/>
    <property type="match status" value="1"/>
</dbReference>
<proteinExistence type="predicted"/>
<protein>
    <recommendedName>
        <fullName evidence="5">F-box domain-containing protein</fullName>
    </recommendedName>
</protein>
<gene>
    <name evidence="3" type="ORF">ACH5RR_026762</name>
</gene>
<evidence type="ECO:0008006" key="5">
    <source>
        <dbReference type="Google" id="ProtNLM"/>
    </source>
</evidence>
<feature type="domain" description="F-box" evidence="1">
    <location>
        <begin position="46"/>
        <end position="85"/>
    </location>
</feature>
<organism evidence="3 4">
    <name type="scientific">Cinchona calisaya</name>
    <dbReference type="NCBI Taxonomy" id="153742"/>
    <lineage>
        <taxon>Eukaryota</taxon>
        <taxon>Viridiplantae</taxon>
        <taxon>Streptophyta</taxon>
        <taxon>Embryophyta</taxon>
        <taxon>Tracheophyta</taxon>
        <taxon>Spermatophyta</taxon>
        <taxon>Magnoliopsida</taxon>
        <taxon>eudicotyledons</taxon>
        <taxon>Gunneridae</taxon>
        <taxon>Pentapetalae</taxon>
        <taxon>asterids</taxon>
        <taxon>lamiids</taxon>
        <taxon>Gentianales</taxon>
        <taxon>Rubiaceae</taxon>
        <taxon>Cinchonoideae</taxon>
        <taxon>Cinchoneae</taxon>
        <taxon>Cinchona</taxon>
    </lineage>
</organism>
<dbReference type="Gene3D" id="3.80.10.10">
    <property type="entry name" value="Ribonuclease Inhibitor"/>
    <property type="match status" value="1"/>
</dbReference>